<proteinExistence type="predicted"/>
<name>A0A8S3TN34_MYTED</name>
<reference evidence="1" key="1">
    <citation type="submission" date="2021-03" db="EMBL/GenBank/DDBJ databases">
        <authorList>
            <person name="Bekaert M."/>
        </authorList>
    </citation>
    <scope>NUCLEOTIDE SEQUENCE</scope>
</reference>
<comment type="caution">
    <text evidence="1">The sequence shown here is derived from an EMBL/GenBank/DDBJ whole genome shotgun (WGS) entry which is preliminary data.</text>
</comment>
<dbReference type="Gene3D" id="3.40.720.10">
    <property type="entry name" value="Alkaline Phosphatase, subunit A"/>
    <property type="match status" value="1"/>
</dbReference>
<dbReference type="AlphaFoldDB" id="A0A8S3TN34"/>
<dbReference type="OrthoDB" id="413313at2759"/>
<dbReference type="PANTHER" id="PTHR10974:SF1">
    <property type="entry name" value="FI08016P-RELATED"/>
    <property type="match status" value="1"/>
</dbReference>
<dbReference type="EMBL" id="CAJPWZ010002191">
    <property type="protein sequence ID" value="CAG2232855.1"/>
    <property type="molecule type" value="Genomic_DNA"/>
</dbReference>
<evidence type="ECO:0000313" key="2">
    <source>
        <dbReference type="Proteomes" id="UP000683360"/>
    </source>
</evidence>
<dbReference type="Pfam" id="PF02995">
    <property type="entry name" value="DUF229"/>
    <property type="match status" value="1"/>
</dbReference>
<sequence>MVETADEDMVDLLKFLNDGKYLRDTLVILMSDHGARFSSLRSSLQGKQEERLPFFGFSFPEWFKSKHSAAYQNFKLNVDRLTCPFDLHPTFLDILNFRSAGKGETSNGEISLFKEIPKTRTCDSAGIANHWCACLNWESLNNEDQAVLKVSNYVVSEINKLTEPHRKLCQKLTLKNVLRAQKLLPETDMLLFKKTNDADGFRADLSDNTAIGQTTYQVWVYTTPGDGLFEVTVNHNVQADTFILHESSISRVNKYGDAPKCIETEHEELKLLQINETVRLRIIPPDTSNSTEPQKPKRSDKAEDKLLVNKLRSATDVIRNERQENQLSEFNQLLNGMEKSEAVTEHKIRCGICKEIKQCVQQIEIMKDRLNTSSANTMINVSLTVDLPV</sequence>
<dbReference type="SUPFAM" id="SSF53649">
    <property type="entry name" value="Alkaline phosphatase-like"/>
    <property type="match status" value="1"/>
</dbReference>
<dbReference type="InterPro" id="IPR004245">
    <property type="entry name" value="DUF229"/>
</dbReference>
<dbReference type="PANTHER" id="PTHR10974">
    <property type="entry name" value="FI08016P-RELATED"/>
    <property type="match status" value="1"/>
</dbReference>
<keyword evidence="2" id="KW-1185">Reference proteome</keyword>
<protein>
    <submittedName>
        <fullName evidence="1">Uncharacterized protein</fullName>
    </submittedName>
</protein>
<dbReference type="InterPro" id="IPR017850">
    <property type="entry name" value="Alkaline_phosphatase_core_sf"/>
</dbReference>
<accession>A0A8S3TN34</accession>
<organism evidence="1 2">
    <name type="scientific">Mytilus edulis</name>
    <name type="common">Blue mussel</name>
    <dbReference type="NCBI Taxonomy" id="6550"/>
    <lineage>
        <taxon>Eukaryota</taxon>
        <taxon>Metazoa</taxon>
        <taxon>Spiralia</taxon>
        <taxon>Lophotrochozoa</taxon>
        <taxon>Mollusca</taxon>
        <taxon>Bivalvia</taxon>
        <taxon>Autobranchia</taxon>
        <taxon>Pteriomorphia</taxon>
        <taxon>Mytilida</taxon>
        <taxon>Mytiloidea</taxon>
        <taxon>Mytilidae</taxon>
        <taxon>Mytilinae</taxon>
        <taxon>Mytilus</taxon>
    </lineage>
</organism>
<dbReference type="GO" id="GO:0005615">
    <property type="term" value="C:extracellular space"/>
    <property type="evidence" value="ECO:0007669"/>
    <property type="project" value="TreeGrafter"/>
</dbReference>
<evidence type="ECO:0000313" key="1">
    <source>
        <dbReference type="EMBL" id="CAG2232855.1"/>
    </source>
</evidence>
<dbReference type="Proteomes" id="UP000683360">
    <property type="component" value="Unassembled WGS sequence"/>
</dbReference>
<gene>
    <name evidence="1" type="ORF">MEDL_45543</name>
</gene>